<dbReference type="PROSITE" id="PS51063">
    <property type="entry name" value="HTH_CRP_2"/>
    <property type="match status" value="1"/>
</dbReference>
<evidence type="ECO:0000259" key="4">
    <source>
        <dbReference type="PROSITE" id="PS51063"/>
    </source>
</evidence>
<dbReference type="SUPFAM" id="SSF46785">
    <property type="entry name" value="Winged helix' DNA-binding domain"/>
    <property type="match status" value="1"/>
</dbReference>
<dbReference type="Gene3D" id="1.10.10.10">
    <property type="entry name" value="Winged helix-like DNA-binding domain superfamily/Winged helix DNA-binding domain"/>
    <property type="match status" value="1"/>
</dbReference>
<name>A0A857DF86_9FIRM</name>
<dbReference type="Proteomes" id="UP000430508">
    <property type="component" value="Chromosome"/>
</dbReference>
<dbReference type="Pfam" id="PF00027">
    <property type="entry name" value="cNMP_binding"/>
    <property type="match status" value="1"/>
</dbReference>
<dbReference type="EMBL" id="CP046996">
    <property type="protein sequence ID" value="QGZ99943.1"/>
    <property type="molecule type" value="Genomic_DNA"/>
</dbReference>
<dbReference type="RefSeq" id="WP_025205307.1">
    <property type="nucleotide sequence ID" value="NZ_CP046996.1"/>
</dbReference>
<dbReference type="AlphaFoldDB" id="A0A857DF86"/>
<dbReference type="Gene3D" id="2.60.120.10">
    <property type="entry name" value="Jelly Rolls"/>
    <property type="match status" value="1"/>
</dbReference>
<dbReference type="InterPro" id="IPR036390">
    <property type="entry name" value="WH_DNA-bd_sf"/>
</dbReference>
<evidence type="ECO:0000256" key="3">
    <source>
        <dbReference type="ARBA" id="ARBA00023163"/>
    </source>
</evidence>
<keyword evidence="2" id="KW-0238">DNA-binding</keyword>
<reference evidence="5 6" key="1">
    <citation type="submission" date="2019-12" db="EMBL/GenBank/DDBJ databases">
        <title>Sequence classification of anaerobic respiratory reductive dehalogenases: First we see many, then we see few.</title>
        <authorList>
            <person name="Molenda O."/>
            <person name="Puentes Jacome L.A."/>
            <person name="Cao X."/>
            <person name="Nesbo C.L."/>
            <person name="Tang S."/>
            <person name="Morson N."/>
            <person name="Patron J."/>
            <person name="Lomheim L."/>
            <person name="Wishart D.S."/>
            <person name="Edwards E.A."/>
        </authorList>
    </citation>
    <scope>NUCLEOTIDE SEQUENCE [LARGE SCALE GENOMIC DNA]</scope>
    <source>
        <strain evidence="5 6">12DCA</strain>
    </source>
</reference>
<sequence length="233" mass="27458">MERVISNHYSILPGNFYPILKLCNYTHLGVIRNYRKGDTIVLPGEIINKVVFVLSGKLGISFMNDDGRQKFMFYADPFTFADRLFAIEECFVHVVSEERSTVCFFDKEQLLSIFQQDKEVLIEFITCYASKCTYFMRESKEMAIYKPSVRVLRLLYELCRQKGKEVDQVDHVYEIDERVSQKAISEITGVHFVTICKLFRYLKKENILKKNSGKIIIYDLPRLHDLIEEWMKT</sequence>
<keyword evidence="1" id="KW-0805">Transcription regulation</keyword>
<evidence type="ECO:0000313" key="5">
    <source>
        <dbReference type="EMBL" id="QGZ99943.1"/>
    </source>
</evidence>
<accession>A0A857DF86</accession>
<dbReference type="GO" id="GO:0006355">
    <property type="term" value="P:regulation of DNA-templated transcription"/>
    <property type="evidence" value="ECO:0007669"/>
    <property type="project" value="InterPro"/>
</dbReference>
<dbReference type="GO" id="GO:0003677">
    <property type="term" value="F:DNA binding"/>
    <property type="evidence" value="ECO:0007669"/>
    <property type="project" value="UniProtKB-KW"/>
</dbReference>
<dbReference type="InterPro" id="IPR036388">
    <property type="entry name" value="WH-like_DNA-bd_sf"/>
</dbReference>
<evidence type="ECO:0000256" key="2">
    <source>
        <dbReference type="ARBA" id="ARBA00023125"/>
    </source>
</evidence>
<keyword evidence="3" id="KW-0804">Transcription</keyword>
<dbReference type="SUPFAM" id="SSF51206">
    <property type="entry name" value="cAMP-binding domain-like"/>
    <property type="match status" value="1"/>
</dbReference>
<feature type="domain" description="HTH crp-type" evidence="4">
    <location>
        <begin position="145"/>
        <end position="221"/>
    </location>
</feature>
<evidence type="ECO:0000256" key="1">
    <source>
        <dbReference type="ARBA" id="ARBA00023015"/>
    </source>
</evidence>
<proteinExistence type="predicted"/>
<dbReference type="Pfam" id="PF13545">
    <property type="entry name" value="HTH_Crp_2"/>
    <property type="match status" value="1"/>
</dbReference>
<dbReference type="InterPro" id="IPR018490">
    <property type="entry name" value="cNMP-bd_dom_sf"/>
</dbReference>
<organism evidence="5 6">
    <name type="scientific">Dehalobacter restrictus</name>
    <dbReference type="NCBI Taxonomy" id="55583"/>
    <lineage>
        <taxon>Bacteria</taxon>
        <taxon>Bacillati</taxon>
        <taxon>Bacillota</taxon>
        <taxon>Clostridia</taxon>
        <taxon>Eubacteriales</taxon>
        <taxon>Desulfitobacteriaceae</taxon>
        <taxon>Dehalobacter</taxon>
    </lineage>
</organism>
<dbReference type="CDD" id="cd00038">
    <property type="entry name" value="CAP_ED"/>
    <property type="match status" value="1"/>
</dbReference>
<protein>
    <submittedName>
        <fullName evidence="5">Cyclic nucleotide-binding domain-containing protein</fullName>
    </submittedName>
</protein>
<dbReference type="InterPro" id="IPR014710">
    <property type="entry name" value="RmlC-like_jellyroll"/>
</dbReference>
<dbReference type="InterPro" id="IPR000595">
    <property type="entry name" value="cNMP-bd_dom"/>
</dbReference>
<evidence type="ECO:0000313" key="6">
    <source>
        <dbReference type="Proteomes" id="UP000430508"/>
    </source>
</evidence>
<dbReference type="SMART" id="SM00419">
    <property type="entry name" value="HTH_CRP"/>
    <property type="match status" value="1"/>
</dbReference>
<dbReference type="InterPro" id="IPR012318">
    <property type="entry name" value="HTH_CRP"/>
</dbReference>
<gene>
    <name evidence="5" type="ORF">GQ588_04420</name>
</gene>